<evidence type="ECO:0000313" key="1">
    <source>
        <dbReference type="EMBL" id="KKP34516.1"/>
    </source>
</evidence>
<dbReference type="InterPro" id="IPR009097">
    <property type="entry name" value="Cyclic_Pdiesterase"/>
</dbReference>
<gene>
    <name evidence="1" type="ORF">UR23_C0036G0004</name>
</gene>
<reference evidence="1 2" key="1">
    <citation type="journal article" date="2015" name="Nature">
        <title>rRNA introns, odd ribosomes, and small enigmatic genomes across a large radiation of phyla.</title>
        <authorList>
            <person name="Brown C.T."/>
            <person name="Hug L.A."/>
            <person name="Thomas B.C."/>
            <person name="Sharon I."/>
            <person name="Castelle C.J."/>
            <person name="Singh A."/>
            <person name="Wilkins M.J."/>
            <person name="Williams K.H."/>
            <person name="Banfield J.F."/>
        </authorList>
    </citation>
    <scope>NUCLEOTIDE SEQUENCE [LARGE SCALE GENOMIC DNA]</scope>
</reference>
<accession>A0A0F9Z761</accession>
<sequence length="204" mass="23742">MQVKTKPFNVVIYPPAEISKRAIAVSKKLKGKKGLFILDGKNYFPHITLYMTEFPLKNMAKVRKLLKQFVAKTKPFEISSSKYRQNMDGSIDVDYKKSKNINELQKKIIKLLNPLREGQIREKDKARISEMTKAEQKNLKLYGYRSVGDKFFPHLTFTKLEKFDKSALSDVDKSNFSFRVDKIGFFYLGDYGTCRKLIEIFDLS</sequence>
<dbReference type="SUPFAM" id="SSF55144">
    <property type="entry name" value="LigT-like"/>
    <property type="match status" value="1"/>
</dbReference>
<evidence type="ECO:0008006" key="3">
    <source>
        <dbReference type="Google" id="ProtNLM"/>
    </source>
</evidence>
<name>A0A0F9Z761_9BACT</name>
<evidence type="ECO:0000313" key="2">
    <source>
        <dbReference type="Proteomes" id="UP000034349"/>
    </source>
</evidence>
<organism evidence="1 2">
    <name type="scientific">Candidatus Roizmanbacteria bacterium GW2011_GWA2_32_13</name>
    <dbReference type="NCBI Taxonomy" id="1618475"/>
    <lineage>
        <taxon>Bacteria</taxon>
        <taxon>Candidatus Roizmaniibacteriota</taxon>
    </lineage>
</organism>
<dbReference type="AlphaFoldDB" id="A0A0F9Z761"/>
<protein>
    <recommendedName>
        <fullName evidence="3">2'-5' RNA ligase</fullName>
    </recommendedName>
</protein>
<dbReference type="EMBL" id="LBOK01000036">
    <property type="protein sequence ID" value="KKP34516.1"/>
    <property type="molecule type" value="Genomic_DNA"/>
</dbReference>
<dbReference type="Proteomes" id="UP000034349">
    <property type="component" value="Unassembled WGS sequence"/>
</dbReference>
<dbReference type="Gene3D" id="3.90.1140.10">
    <property type="entry name" value="Cyclic phosphodiesterase"/>
    <property type="match status" value="1"/>
</dbReference>
<comment type="caution">
    <text evidence="1">The sequence shown here is derived from an EMBL/GenBank/DDBJ whole genome shotgun (WGS) entry which is preliminary data.</text>
</comment>
<proteinExistence type="predicted"/>
<dbReference type="Pfam" id="PF13563">
    <property type="entry name" value="2_5_RNA_ligase2"/>
    <property type="match status" value="1"/>
</dbReference>